<evidence type="ECO:0000313" key="1">
    <source>
        <dbReference type="EMBL" id="XFD40671.1"/>
    </source>
</evidence>
<evidence type="ECO:0000313" key="2">
    <source>
        <dbReference type="Proteomes" id="UP001149860"/>
    </source>
</evidence>
<sequence length="116" mass="13690">MNDGGLIIYQVIALVILTILTRIISRIKPVRKHVKLIPLDLWPPFFILTIYQLTVHYEKVAILPYVICGWIIVALVVLGRRIFTDQQFTYKKSLLMLWRIADLWFPLAWILIIIFK</sequence>
<name>A0ACD5DHP6_9LACO</name>
<keyword evidence="2" id="KW-1185">Reference proteome</keyword>
<dbReference type="EMBL" id="CP168151">
    <property type="protein sequence ID" value="XFD40671.1"/>
    <property type="molecule type" value="Genomic_DNA"/>
</dbReference>
<reference evidence="1" key="1">
    <citation type="submission" date="2024-08" db="EMBL/GenBank/DDBJ databases">
        <title>Lentilactobacillus sp. nov., isolated from tree bark.</title>
        <authorList>
            <person name="Phuengjayaem S."/>
            <person name="Tanasupawat S."/>
        </authorList>
    </citation>
    <scope>NUCLEOTIDE SEQUENCE</scope>
    <source>
        <strain evidence="1">SPB1-3</strain>
    </source>
</reference>
<organism evidence="1 2">
    <name type="scientific">Lentilactobacillus terminaliae</name>
    <dbReference type="NCBI Taxonomy" id="3003483"/>
    <lineage>
        <taxon>Bacteria</taxon>
        <taxon>Bacillati</taxon>
        <taxon>Bacillota</taxon>
        <taxon>Bacilli</taxon>
        <taxon>Lactobacillales</taxon>
        <taxon>Lactobacillaceae</taxon>
        <taxon>Lentilactobacillus</taxon>
    </lineage>
</organism>
<gene>
    <name evidence="1" type="ORF">O0236_008045</name>
</gene>
<dbReference type="Proteomes" id="UP001149860">
    <property type="component" value="Chromosome"/>
</dbReference>
<protein>
    <submittedName>
        <fullName evidence="1">DUF3397 family protein</fullName>
    </submittedName>
</protein>
<proteinExistence type="predicted"/>
<accession>A0ACD5DHP6</accession>